<accession>A0A344UY95</accession>
<evidence type="ECO:0000313" key="2">
    <source>
        <dbReference type="Proteomes" id="UP000251995"/>
    </source>
</evidence>
<proteinExistence type="predicted"/>
<dbReference type="OrthoDB" id="9762884at2"/>
<dbReference type="AlphaFoldDB" id="A0A344UY95"/>
<dbReference type="KEGG" id="acij:JS278_03109"/>
<evidence type="ECO:0000313" key="1">
    <source>
        <dbReference type="EMBL" id="AXE40243.1"/>
    </source>
</evidence>
<keyword evidence="2" id="KW-1185">Reference proteome</keyword>
<sequence>MTHDNFPDGGLSINSCTNENRPQKKFLYGAMGWPVDILRCLLSEMVKSIEDGGLPRPTTKAVITHSGAYTALSTVKQ</sequence>
<name>A0A344UY95_9ACTN</name>
<gene>
    <name evidence="1" type="ORF">JS278_03109</name>
</gene>
<dbReference type="RefSeq" id="WP_114045981.1">
    <property type="nucleotide sequence ID" value="NZ_CP025198.1"/>
</dbReference>
<protein>
    <submittedName>
        <fullName evidence="1">Uncharacterized protein</fullName>
    </submittedName>
</protein>
<dbReference type="Proteomes" id="UP000251995">
    <property type="component" value="Chromosome"/>
</dbReference>
<organism evidence="1 2">
    <name type="scientific">Acidipropionibacterium virtanenii</name>
    <dbReference type="NCBI Taxonomy" id="2057246"/>
    <lineage>
        <taxon>Bacteria</taxon>
        <taxon>Bacillati</taxon>
        <taxon>Actinomycetota</taxon>
        <taxon>Actinomycetes</taxon>
        <taxon>Propionibacteriales</taxon>
        <taxon>Propionibacteriaceae</taxon>
        <taxon>Acidipropionibacterium</taxon>
    </lineage>
</organism>
<reference evidence="1 2" key="1">
    <citation type="submission" date="2017-12" db="EMBL/GenBank/DDBJ databases">
        <title>The whole genome sequence of the Acidipropionibacterium virtanenii sp. nov. type strain JS278.</title>
        <authorList>
            <person name="Laine P."/>
            <person name="Deptula P."/>
            <person name="Varmanen P."/>
            <person name="Auvinen P."/>
        </authorList>
    </citation>
    <scope>NUCLEOTIDE SEQUENCE [LARGE SCALE GENOMIC DNA]</scope>
    <source>
        <strain evidence="1 2">JS278</strain>
    </source>
</reference>
<dbReference type="EMBL" id="CP025198">
    <property type="protein sequence ID" value="AXE40243.1"/>
    <property type="molecule type" value="Genomic_DNA"/>
</dbReference>